<dbReference type="Proteomes" id="UP000621455">
    <property type="component" value="Unassembled WGS sequence"/>
</dbReference>
<gene>
    <name evidence="2" type="ORF">F2P44_27575</name>
</gene>
<sequence length="100" mass="10748">MRPPAWIARIVFITLHLLLVVGVTFACAGSTGGSSWMRALLILPALLSLLPLPFAVRADVKGHAGNARTLLLSVMLSLPVSIVLLLLLLLFNRLGNASWH</sequence>
<keyword evidence="1" id="KW-1133">Transmembrane helix</keyword>
<evidence type="ECO:0008006" key="4">
    <source>
        <dbReference type="Google" id="ProtNLM"/>
    </source>
</evidence>
<dbReference type="PROSITE" id="PS51257">
    <property type="entry name" value="PROKAR_LIPOPROTEIN"/>
    <property type="match status" value="1"/>
</dbReference>
<comment type="caution">
    <text evidence="2">The sequence shown here is derived from an EMBL/GenBank/DDBJ whole genome shotgun (WGS) entry which is preliminary data.</text>
</comment>
<name>A0ABX0NHU4_9BURK</name>
<dbReference type="EMBL" id="WHJG01000042">
    <property type="protein sequence ID" value="NHZ83009.1"/>
    <property type="molecule type" value="Genomic_DNA"/>
</dbReference>
<evidence type="ECO:0000313" key="3">
    <source>
        <dbReference type="Proteomes" id="UP000621455"/>
    </source>
</evidence>
<evidence type="ECO:0000256" key="1">
    <source>
        <dbReference type="SAM" id="Phobius"/>
    </source>
</evidence>
<feature type="transmembrane region" description="Helical" evidence="1">
    <location>
        <begin position="36"/>
        <end position="58"/>
    </location>
</feature>
<keyword evidence="1" id="KW-0472">Membrane</keyword>
<keyword evidence="3" id="KW-1185">Reference proteome</keyword>
<accession>A0ABX0NHU4</accession>
<reference evidence="2 3" key="1">
    <citation type="submission" date="2019-10" db="EMBL/GenBank/DDBJ databases">
        <title>Taxonomy of Antarctic Massilia spp.: description of Massilia rubra sp. nov., Massilia aquatica sp. nov., Massilia mucilaginosa sp. nov., Massilia frigida sp. nov. isolated from streams, lakes and regoliths.</title>
        <authorList>
            <person name="Holochova P."/>
            <person name="Sedlacek I."/>
            <person name="Kralova S."/>
            <person name="Maslanova I."/>
            <person name="Busse H.-J."/>
            <person name="Stankova E."/>
            <person name="Vrbovska V."/>
            <person name="Kovarovic V."/>
            <person name="Bartak M."/>
            <person name="Svec P."/>
            <person name="Pantucek R."/>
        </authorList>
    </citation>
    <scope>NUCLEOTIDE SEQUENCE [LARGE SCALE GENOMIC DNA]</scope>
    <source>
        <strain evidence="2 3">CCM 8695</strain>
    </source>
</reference>
<feature type="transmembrane region" description="Helical" evidence="1">
    <location>
        <begin position="70"/>
        <end position="91"/>
    </location>
</feature>
<evidence type="ECO:0000313" key="2">
    <source>
        <dbReference type="EMBL" id="NHZ83009.1"/>
    </source>
</evidence>
<organism evidence="2 3">
    <name type="scientific">Massilia frigida</name>
    <dbReference type="NCBI Taxonomy" id="2609281"/>
    <lineage>
        <taxon>Bacteria</taxon>
        <taxon>Pseudomonadati</taxon>
        <taxon>Pseudomonadota</taxon>
        <taxon>Betaproteobacteria</taxon>
        <taxon>Burkholderiales</taxon>
        <taxon>Oxalobacteraceae</taxon>
        <taxon>Telluria group</taxon>
        <taxon>Massilia</taxon>
    </lineage>
</organism>
<protein>
    <recommendedName>
        <fullName evidence="4">DUF805 domain-containing protein</fullName>
    </recommendedName>
</protein>
<proteinExistence type="predicted"/>
<keyword evidence="1" id="KW-0812">Transmembrane</keyword>
<dbReference type="RefSeq" id="WP_167091991.1">
    <property type="nucleotide sequence ID" value="NZ_WHJG01000042.1"/>
</dbReference>